<feature type="region of interest" description="Disordered" evidence="1">
    <location>
        <begin position="302"/>
        <end position="321"/>
    </location>
</feature>
<comment type="caution">
    <text evidence="2">The sequence shown here is derived from an EMBL/GenBank/DDBJ whole genome shotgun (WGS) entry which is preliminary data.</text>
</comment>
<dbReference type="EMBL" id="BAAANF010000027">
    <property type="protein sequence ID" value="GAA1716608.1"/>
    <property type="molecule type" value="Genomic_DNA"/>
</dbReference>
<proteinExistence type="predicted"/>
<evidence type="ECO:0000313" key="3">
    <source>
        <dbReference type="Proteomes" id="UP001500280"/>
    </source>
</evidence>
<evidence type="ECO:0000313" key="2">
    <source>
        <dbReference type="EMBL" id="GAA1716608.1"/>
    </source>
</evidence>
<accession>A0ABP4V7P0</accession>
<protein>
    <submittedName>
        <fullName evidence="2">Uncharacterized protein</fullName>
    </submittedName>
</protein>
<sequence>MGWMTEAPVRALLDGVLPPAEGGYAALVFVVSREEGDGLLHRRHLSEWPSIHDLTGRHIAVITPDPERSVPISRGVAVRGVALFAGDHHTFVEPGERRRYAPGRFASTLPMTVDRHSRAVSSVATELQEYFGIAEDFLPCAVIVCTRERQAVAVRLDRQVTVYGLLKTVKSWLDPELARFAHASAQLEACADELGPAAAELAEANRRARSWFKATREHREWLEQREQVAGELETLATDVTAETAALCRQLAAALRLDQACDDHDIKIAETLFETLHGRTGQLSARNRRSLLRRLRRAVISEAPQVPAQPDDDLSSLTERASRTKSAYDDQLSRWTELRNLDVHDAMRSAVGKLGLEEAPTALLEWRRLRWPITAFAPRPQSGPSIRMGRG</sequence>
<reference evidence="3" key="1">
    <citation type="journal article" date="2019" name="Int. J. Syst. Evol. Microbiol.">
        <title>The Global Catalogue of Microorganisms (GCM) 10K type strain sequencing project: providing services to taxonomists for standard genome sequencing and annotation.</title>
        <authorList>
            <consortium name="The Broad Institute Genomics Platform"/>
            <consortium name="The Broad Institute Genome Sequencing Center for Infectious Disease"/>
            <person name="Wu L."/>
            <person name="Ma J."/>
        </authorList>
    </citation>
    <scope>NUCLEOTIDE SEQUENCE [LARGE SCALE GENOMIC DNA]</scope>
    <source>
        <strain evidence="3">JCM 14307</strain>
    </source>
</reference>
<dbReference type="Proteomes" id="UP001500280">
    <property type="component" value="Unassembled WGS sequence"/>
</dbReference>
<name>A0ABP4V7P0_9ACTN</name>
<keyword evidence="3" id="KW-1185">Reference proteome</keyword>
<organism evidence="2 3">
    <name type="scientific">Kribbella yunnanensis</name>
    <dbReference type="NCBI Taxonomy" id="190194"/>
    <lineage>
        <taxon>Bacteria</taxon>
        <taxon>Bacillati</taxon>
        <taxon>Actinomycetota</taxon>
        <taxon>Actinomycetes</taxon>
        <taxon>Propionibacteriales</taxon>
        <taxon>Kribbellaceae</taxon>
        <taxon>Kribbella</taxon>
    </lineage>
</organism>
<gene>
    <name evidence="2" type="ORF">GCM10009745_76410</name>
</gene>
<evidence type="ECO:0000256" key="1">
    <source>
        <dbReference type="SAM" id="MobiDB-lite"/>
    </source>
</evidence>